<organism evidence="1 2">
    <name type="scientific">Blattamonas nauphoetae</name>
    <dbReference type="NCBI Taxonomy" id="2049346"/>
    <lineage>
        <taxon>Eukaryota</taxon>
        <taxon>Metamonada</taxon>
        <taxon>Preaxostyla</taxon>
        <taxon>Oxymonadida</taxon>
        <taxon>Blattamonas</taxon>
    </lineage>
</organism>
<evidence type="ECO:0000313" key="2">
    <source>
        <dbReference type="Proteomes" id="UP001281761"/>
    </source>
</evidence>
<gene>
    <name evidence="1" type="ORF">BLNAU_21354</name>
</gene>
<reference evidence="1 2" key="1">
    <citation type="journal article" date="2022" name="bioRxiv">
        <title>Genomics of Preaxostyla Flagellates Illuminates Evolutionary Transitions and the Path Towards Mitochondrial Loss.</title>
        <authorList>
            <person name="Novak L.V.F."/>
            <person name="Treitli S.C."/>
            <person name="Pyrih J."/>
            <person name="Halakuc P."/>
            <person name="Pipaliya S.V."/>
            <person name="Vacek V."/>
            <person name="Brzon O."/>
            <person name="Soukal P."/>
            <person name="Eme L."/>
            <person name="Dacks J.B."/>
            <person name="Karnkowska A."/>
            <person name="Elias M."/>
            <person name="Hampl V."/>
        </authorList>
    </citation>
    <scope>NUCLEOTIDE SEQUENCE [LARGE SCALE GENOMIC DNA]</scope>
    <source>
        <strain evidence="1">NAU3</strain>
        <tissue evidence="1">Gut</tissue>
    </source>
</reference>
<comment type="caution">
    <text evidence="1">The sequence shown here is derived from an EMBL/GenBank/DDBJ whole genome shotgun (WGS) entry which is preliminary data.</text>
</comment>
<evidence type="ECO:0000313" key="1">
    <source>
        <dbReference type="EMBL" id="KAK2943703.1"/>
    </source>
</evidence>
<dbReference type="Proteomes" id="UP001281761">
    <property type="component" value="Unassembled WGS sequence"/>
</dbReference>
<protein>
    <submittedName>
        <fullName evidence="1">Uncharacterized protein</fullName>
    </submittedName>
</protein>
<accession>A0ABQ9WW32</accession>
<proteinExistence type="predicted"/>
<sequence length="792" mass="91461">MSEQPHLEDGVTSLPTSLTSDWRLVLRDSITTADLRAGCISLFDRVNSELKLTSIEVAHAVIFLKYVCFHIKYRRPSNIEFIETIFLNEEHLQSTPTSALIKLVCHPSNTLRTVTLSFIDAFLSFTTPYNIRDYLKTARWPYRYKQVPDIVDPIFQVSSTYLRSLISTPVCPTDPRSGFALLSSMTQFTPIMTGNVSSSHFPEMRNFFGEINKELLEELASILGLGSADEAQRCLFFNPRYPSSTIPWLKGFEVLLGRVREGGKFSDVEFQAVVLFLFCRPQTSELFFLSDGLFELKIWNTRISLSKLDPKLLWALFTPAQPDLAVTVLNLLRWYTMNLDVKTALKHVWNEWFPAFVSVVDPSKLAFTSESIPIHTALIDLMTNHLVNLEDERKHFMCPNLSQHRRALDETYHAFYKQTKAYAVHLSLHPFALDHSLRDRILDFFRDHYFHYSKNPWIIPSRGEVRQAMNTSAVTSSSPPFILTTDLVCPLTNAEILTIVDRIVTLLDSDSFVDDDTILRILAFHKHQLHRIYLPELFRTCGRTSGQYLHAFESLISLPIDFFERAPINYLLSTRPDHLRPTLDEWDDVDLETVGILKRMIDRNNHSLNFVSDRLSELILRFVIKCFPQIVNCATRLSQSQFEHLLAPSLAILSEYFIQPRHNDYTAQMRFGTLFHDVCQSCEQRVIAQCLSRTGFFSRIVTALFNPNFDTCADFFQHVISHRRYIGFWKDDQTHVRRTIPSFLEEGWQDALEFIFVQGKDVNSHNAQKRTRDMIVYFGANLNWKNGSDGIL</sequence>
<keyword evidence="2" id="KW-1185">Reference proteome</keyword>
<dbReference type="EMBL" id="JARBJD010000332">
    <property type="protein sequence ID" value="KAK2943703.1"/>
    <property type="molecule type" value="Genomic_DNA"/>
</dbReference>
<name>A0ABQ9WW32_9EUKA</name>